<evidence type="ECO:0000256" key="2">
    <source>
        <dbReference type="ARBA" id="ARBA00022723"/>
    </source>
</evidence>
<feature type="domain" description="Cytochrome c" evidence="6">
    <location>
        <begin position="188"/>
        <end position="297"/>
    </location>
</feature>
<evidence type="ECO:0000259" key="6">
    <source>
        <dbReference type="PROSITE" id="PS51007"/>
    </source>
</evidence>
<keyword evidence="8" id="KW-1185">Reference proteome</keyword>
<dbReference type="InterPro" id="IPR051459">
    <property type="entry name" value="Cytochrome_c-type_DH"/>
</dbReference>
<keyword evidence="5" id="KW-1133">Transmembrane helix</keyword>
<dbReference type="InterPro" id="IPR036909">
    <property type="entry name" value="Cyt_c-like_dom_sf"/>
</dbReference>
<keyword evidence="5" id="KW-0472">Membrane</keyword>
<keyword evidence="1 4" id="KW-0349">Heme</keyword>
<evidence type="ECO:0000313" key="8">
    <source>
        <dbReference type="Proteomes" id="UP000244081"/>
    </source>
</evidence>
<dbReference type="Proteomes" id="UP000244081">
    <property type="component" value="Unassembled WGS sequence"/>
</dbReference>
<sequence length="306" mass="32972">MRSFIRLVIVLAVIGAAGFYWLTIPERIYPSTLPEHEADLANGARLFWAGGCGSCHAKAKATGEEKLKLGGGQELVTPFGTFRVPNISPDTRTGIGGWSKADFVTAMVKGVSPDGRHYYPAFPYTSYQHMRETDLIDLKGFLDGLPAVSNVVGPHDLSFPYTIRRGLGLWKLLYLDGKTFEPDPDVSDEINRGAYLVTGPGHCGECHTPRDFIGGLRMDRWLAGGPAPEGDGFVPNLTPDPSGLGAWSKADIAYALETGFTPDYDTLGGSMTSVQENMAHLPGEDRAAIAAYLKSIPPLPSEKSGK</sequence>
<dbReference type="GO" id="GO:0046872">
    <property type="term" value="F:metal ion binding"/>
    <property type="evidence" value="ECO:0007669"/>
    <property type="project" value="UniProtKB-KW"/>
</dbReference>
<name>A0A2T5VD16_9HYPH</name>
<dbReference type="OrthoDB" id="9811281at2"/>
<dbReference type="GO" id="GO:0009055">
    <property type="term" value="F:electron transfer activity"/>
    <property type="evidence" value="ECO:0007669"/>
    <property type="project" value="InterPro"/>
</dbReference>
<dbReference type="Pfam" id="PF00034">
    <property type="entry name" value="Cytochrom_C"/>
    <property type="match status" value="1"/>
</dbReference>
<dbReference type="AlphaFoldDB" id="A0A2T5VD16"/>
<evidence type="ECO:0000256" key="3">
    <source>
        <dbReference type="ARBA" id="ARBA00023004"/>
    </source>
</evidence>
<comment type="caution">
    <text evidence="7">The sequence shown here is derived from an EMBL/GenBank/DDBJ whole genome shotgun (WGS) entry which is preliminary data.</text>
</comment>
<dbReference type="EMBL" id="QAYG01000002">
    <property type="protein sequence ID" value="PTW61626.1"/>
    <property type="molecule type" value="Genomic_DNA"/>
</dbReference>
<dbReference type="PANTHER" id="PTHR35008:SF8">
    <property type="entry name" value="ALCOHOL DEHYDROGENASE CYTOCHROME C SUBUNIT"/>
    <property type="match status" value="1"/>
</dbReference>
<keyword evidence="3 4" id="KW-0408">Iron</keyword>
<dbReference type="Gene3D" id="1.10.760.10">
    <property type="entry name" value="Cytochrome c-like domain"/>
    <property type="match status" value="1"/>
</dbReference>
<evidence type="ECO:0000313" key="7">
    <source>
        <dbReference type="EMBL" id="PTW61626.1"/>
    </source>
</evidence>
<gene>
    <name evidence="7" type="ORF">C8N35_102341</name>
</gene>
<evidence type="ECO:0000256" key="4">
    <source>
        <dbReference type="PROSITE-ProRule" id="PRU00433"/>
    </source>
</evidence>
<keyword evidence="5" id="KW-0812">Transmembrane</keyword>
<dbReference type="GO" id="GO:0020037">
    <property type="term" value="F:heme binding"/>
    <property type="evidence" value="ECO:0007669"/>
    <property type="project" value="InterPro"/>
</dbReference>
<proteinExistence type="predicted"/>
<dbReference type="PROSITE" id="PS51007">
    <property type="entry name" value="CYTC"/>
    <property type="match status" value="2"/>
</dbReference>
<reference evidence="7 8" key="1">
    <citation type="submission" date="2018-04" db="EMBL/GenBank/DDBJ databases">
        <title>Genomic Encyclopedia of Archaeal and Bacterial Type Strains, Phase II (KMG-II): from individual species to whole genera.</title>
        <authorList>
            <person name="Goeker M."/>
        </authorList>
    </citation>
    <scope>NUCLEOTIDE SEQUENCE [LARGE SCALE GENOMIC DNA]</scope>
    <source>
        <strain evidence="7 8">DSM 23382</strain>
    </source>
</reference>
<protein>
    <submittedName>
        <fullName evidence="7">Mono/diheme cytochrome c family protein</fullName>
    </submittedName>
</protein>
<feature type="domain" description="Cytochrome c" evidence="6">
    <location>
        <begin position="38"/>
        <end position="146"/>
    </location>
</feature>
<accession>A0A2T5VD16</accession>
<feature type="transmembrane region" description="Helical" evidence="5">
    <location>
        <begin position="7"/>
        <end position="24"/>
    </location>
</feature>
<organism evidence="7 8">
    <name type="scientific">Breoghania corrubedonensis</name>
    <dbReference type="NCBI Taxonomy" id="665038"/>
    <lineage>
        <taxon>Bacteria</taxon>
        <taxon>Pseudomonadati</taxon>
        <taxon>Pseudomonadota</taxon>
        <taxon>Alphaproteobacteria</taxon>
        <taxon>Hyphomicrobiales</taxon>
        <taxon>Stappiaceae</taxon>
        <taxon>Breoghania</taxon>
    </lineage>
</organism>
<evidence type="ECO:0000256" key="5">
    <source>
        <dbReference type="SAM" id="Phobius"/>
    </source>
</evidence>
<evidence type="ECO:0000256" key="1">
    <source>
        <dbReference type="ARBA" id="ARBA00022617"/>
    </source>
</evidence>
<keyword evidence="2 4" id="KW-0479">Metal-binding</keyword>
<dbReference type="SUPFAM" id="SSF46626">
    <property type="entry name" value="Cytochrome c"/>
    <property type="match status" value="2"/>
</dbReference>
<dbReference type="RefSeq" id="WP_107989468.1">
    <property type="nucleotide sequence ID" value="NZ_QAYG01000002.1"/>
</dbReference>
<dbReference type="PANTHER" id="PTHR35008">
    <property type="entry name" value="BLL4482 PROTEIN-RELATED"/>
    <property type="match status" value="1"/>
</dbReference>
<dbReference type="InterPro" id="IPR009056">
    <property type="entry name" value="Cyt_c-like_dom"/>
</dbReference>